<sequence length="355" mass="39214">MVVYVDLASNPRGLTIVAVLWPMISLSGVFLGLRLYSKLTRSRGLWWDDHFIIASWVLLLASCSTSTANARLGFGLHFYEVPPENLITFGIQSNISGFTSLIAVACSKTSFAITLLRLTDGWMKWFIIGLLVLLNVTHYISALFFWVSCNPSAKTWNPMLPGECWPVSVTVNYSLFVGACSAFCDFALALLPWRLLLRFNMYNREKIGVAVCMSMGIFAGVFCIIKMTTIPLLYNGDFSYNSLPLVLWGFIEPSLTIIAASIPVMRHLFKSFRRDQFTTTTDATTTMNTGVRSSVGGGRGNWLAVVGANQDRTGQRANGSNRGQQQSVPVGSGMYNTLGMSEGEKAPVCEERKEK</sequence>
<feature type="region of interest" description="Disordered" evidence="6">
    <location>
        <begin position="312"/>
        <end position="355"/>
    </location>
</feature>
<dbReference type="PANTHER" id="PTHR33048">
    <property type="entry name" value="PTH11-LIKE INTEGRAL MEMBRANE PROTEIN (AFU_ORTHOLOGUE AFUA_5G11245)"/>
    <property type="match status" value="1"/>
</dbReference>
<feature type="transmembrane region" description="Helical" evidence="7">
    <location>
        <begin position="53"/>
        <end position="74"/>
    </location>
</feature>
<keyword evidence="3 7" id="KW-1133">Transmembrane helix</keyword>
<name>A0ABQ0GH70_9PEZI</name>
<evidence type="ECO:0000313" key="9">
    <source>
        <dbReference type="EMBL" id="GAB1317108.1"/>
    </source>
</evidence>
<feature type="transmembrane region" description="Helical" evidence="7">
    <location>
        <begin position="175"/>
        <end position="197"/>
    </location>
</feature>
<evidence type="ECO:0000313" key="10">
    <source>
        <dbReference type="Proteomes" id="UP001628179"/>
    </source>
</evidence>
<evidence type="ECO:0000256" key="7">
    <source>
        <dbReference type="SAM" id="Phobius"/>
    </source>
</evidence>
<evidence type="ECO:0000256" key="3">
    <source>
        <dbReference type="ARBA" id="ARBA00022989"/>
    </source>
</evidence>
<dbReference type="InterPro" id="IPR049326">
    <property type="entry name" value="Rhodopsin_dom_fungi"/>
</dbReference>
<feature type="transmembrane region" description="Helical" evidence="7">
    <location>
        <begin position="245"/>
        <end position="265"/>
    </location>
</feature>
<evidence type="ECO:0000259" key="8">
    <source>
        <dbReference type="Pfam" id="PF20684"/>
    </source>
</evidence>
<keyword evidence="2 7" id="KW-0812">Transmembrane</keyword>
<dbReference type="Pfam" id="PF20684">
    <property type="entry name" value="Fung_rhodopsin"/>
    <property type="match status" value="1"/>
</dbReference>
<reference evidence="9 10" key="1">
    <citation type="submission" date="2024-09" db="EMBL/GenBank/DDBJ databases">
        <title>Itraconazole resistance in Madurella fahalii resulting from another homologue of gene encoding cytochrome P450 14-alpha sterol demethylase (CYP51).</title>
        <authorList>
            <person name="Yoshioka I."/>
            <person name="Fahal A.H."/>
            <person name="Kaneko S."/>
            <person name="Yaguchi T."/>
        </authorList>
    </citation>
    <scope>NUCLEOTIDE SEQUENCE [LARGE SCALE GENOMIC DNA]</scope>
    <source>
        <strain evidence="9 10">IFM 68171</strain>
    </source>
</reference>
<feature type="domain" description="Rhodopsin" evidence="8">
    <location>
        <begin position="33"/>
        <end position="270"/>
    </location>
</feature>
<feature type="compositionally biased region" description="Polar residues" evidence="6">
    <location>
        <begin position="312"/>
        <end position="339"/>
    </location>
</feature>
<organism evidence="9 10">
    <name type="scientific">Madurella fahalii</name>
    <dbReference type="NCBI Taxonomy" id="1157608"/>
    <lineage>
        <taxon>Eukaryota</taxon>
        <taxon>Fungi</taxon>
        <taxon>Dikarya</taxon>
        <taxon>Ascomycota</taxon>
        <taxon>Pezizomycotina</taxon>
        <taxon>Sordariomycetes</taxon>
        <taxon>Sordariomycetidae</taxon>
        <taxon>Sordariales</taxon>
        <taxon>Sordariales incertae sedis</taxon>
        <taxon>Madurella</taxon>
    </lineage>
</organism>
<gene>
    <name evidence="9" type="ORF">MFIFM68171_07318</name>
</gene>
<dbReference type="GeneID" id="98178061"/>
<keyword evidence="10" id="KW-1185">Reference proteome</keyword>
<dbReference type="PANTHER" id="PTHR33048:SF42">
    <property type="entry name" value="INTEGRAL MEMBRANE PROTEIN"/>
    <property type="match status" value="1"/>
</dbReference>
<evidence type="ECO:0000256" key="5">
    <source>
        <dbReference type="ARBA" id="ARBA00038359"/>
    </source>
</evidence>
<feature type="compositionally biased region" description="Basic and acidic residues" evidence="6">
    <location>
        <begin position="342"/>
        <end position="355"/>
    </location>
</feature>
<feature type="transmembrane region" description="Helical" evidence="7">
    <location>
        <begin position="12"/>
        <end position="33"/>
    </location>
</feature>
<dbReference type="InterPro" id="IPR052337">
    <property type="entry name" value="SAT4-like"/>
</dbReference>
<accession>A0ABQ0GH70</accession>
<comment type="similarity">
    <text evidence="5">Belongs to the SAT4 family.</text>
</comment>
<feature type="transmembrane region" description="Helical" evidence="7">
    <location>
        <begin position="209"/>
        <end position="233"/>
    </location>
</feature>
<protein>
    <recommendedName>
        <fullName evidence="8">Rhodopsin domain-containing protein</fullName>
    </recommendedName>
</protein>
<dbReference type="RefSeq" id="XP_070918839.1">
    <property type="nucleotide sequence ID" value="XM_071062738.1"/>
</dbReference>
<evidence type="ECO:0000256" key="4">
    <source>
        <dbReference type="ARBA" id="ARBA00023136"/>
    </source>
</evidence>
<evidence type="ECO:0000256" key="1">
    <source>
        <dbReference type="ARBA" id="ARBA00004141"/>
    </source>
</evidence>
<dbReference type="EMBL" id="BAAFSV010000004">
    <property type="protein sequence ID" value="GAB1317108.1"/>
    <property type="molecule type" value="Genomic_DNA"/>
</dbReference>
<keyword evidence="4 7" id="KW-0472">Membrane</keyword>
<evidence type="ECO:0000256" key="2">
    <source>
        <dbReference type="ARBA" id="ARBA00022692"/>
    </source>
</evidence>
<proteinExistence type="inferred from homology"/>
<dbReference type="Proteomes" id="UP001628179">
    <property type="component" value="Unassembled WGS sequence"/>
</dbReference>
<feature type="transmembrane region" description="Helical" evidence="7">
    <location>
        <begin position="125"/>
        <end position="147"/>
    </location>
</feature>
<comment type="caution">
    <text evidence="9">The sequence shown here is derived from an EMBL/GenBank/DDBJ whole genome shotgun (WGS) entry which is preliminary data.</text>
</comment>
<comment type="subcellular location">
    <subcellularLocation>
        <location evidence="1">Membrane</location>
        <topology evidence="1">Multi-pass membrane protein</topology>
    </subcellularLocation>
</comment>
<evidence type="ECO:0000256" key="6">
    <source>
        <dbReference type="SAM" id="MobiDB-lite"/>
    </source>
</evidence>